<evidence type="ECO:0000313" key="2">
    <source>
        <dbReference type="EMBL" id="ANF26956.1"/>
    </source>
</evidence>
<keyword evidence="1" id="KW-0472">Membrane</keyword>
<dbReference type="Proteomes" id="UP000077787">
    <property type="component" value="Chromosome"/>
</dbReference>
<dbReference type="EMBL" id="CP015641">
    <property type="protein sequence ID" value="ANF26956.1"/>
    <property type="molecule type" value="Genomic_DNA"/>
</dbReference>
<keyword evidence="1" id="KW-0812">Transmembrane</keyword>
<dbReference type="AlphaFoldDB" id="A0A172WU81"/>
<organism evidence="2 3">
    <name type="scientific">Stutzerimonas stutzeri</name>
    <name type="common">Pseudomonas stutzeri</name>
    <dbReference type="NCBI Taxonomy" id="316"/>
    <lineage>
        <taxon>Bacteria</taxon>
        <taxon>Pseudomonadati</taxon>
        <taxon>Pseudomonadota</taxon>
        <taxon>Gammaproteobacteria</taxon>
        <taxon>Pseudomonadales</taxon>
        <taxon>Pseudomonadaceae</taxon>
        <taxon>Stutzerimonas</taxon>
    </lineage>
</organism>
<proteinExistence type="predicted"/>
<evidence type="ECO:0000256" key="1">
    <source>
        <dbReference type="SAM" id="Phobius"/>
    </source>
</evidence>
<gene>
    <name evidence="2" type="ORF">PS273GM_18355</name>
</gene>
<keyword evidence="1" id="KW-1133">Transmembrane helix</keyword>
<dbReference type="Pfam" id="PF11804">
    <property type="entry name" value="DUF3325"/>
    <property type="match status" value="1"/>
</dbReference>
<dbReference type="OrthoDB" id="7032643at2"/>
<sequence>MTLLAFALAYIGMLALCLAMPRHHRQLFNRAPSLLQQRGLRLLAGGLLVAIVLLDVAALGWAIGLVVCLGQLMCAGVLVGLMLAWRERMAVPMGAALGLIGTLNALM</sequence>
<dbReference type="InterPro" id="IPR021762">
    <property type="entry name" value="DUF3325"/>
</dbReference>
<dbReference type="RefSeq" id="WP_064482176.1">
    <property type="nucleotide sequence ID" value="NZ_CP015641.1"/>
</dbReference>
<evidence type="ECO:0008006" key="4">
    <source>
        <dbReference type="Google" id="ProtNLM"/>
    </source>
</evidence>
<reference evidence="2 3" key="1">
    <citation type="submission" date="2016-05" db="EMBL/GenBank/DDBJ databases">
        <title>Genome sequence of Pseudomonas stutzeri 273 and identification of the exopolysaccharide biosynthesis locus.</title>
        <authorList>
            <person name="Wu S."/>
            <person name="Sun C."/>
        </authorList>
    </citation>
    <scope>NUCLEOTIDE SEQUENCE [LARGE SCALE GENOMIC DNA]</scope>
    <source>
        <strain evidence="2 3">273</strain>
    </source>
</reference>
<evidence type="ECO:0000313" key="3">
    <source>
        <dbReference type="Proteomes" id="UP000077787"/>
    </source>
</evidence>
<accession>A0A172WU81</accession>
<feature type="transmembrane region" description="Helical" evidence="1">
    <location>
        <begin position="35"/>
        <end position="54"/>
    </location>
</feature>
<protein>
    <recommendedName>
        <fullName evidence="4">DUF3325 domain-containing protein</fullName>
    </recommendedName>
</protein>
<feature type="transmembrane region" description="Helical" evidence="1">
    <location>
        <begin position="61"/>
        <end position="83"/>
    </location>
</feature>
<name>A0A172WU81_STUST</name>